<reference evidence="2" key="1">
    <citation type="submission" date="2023-03" db="EMBL/GenBank/DDBJ databases">
        <title>Chromosome-scale reference genome and RAD-based genetic map of yellow starthistle (Centaurea solstitialis) reveal putative structural variation and QTLs associated with invader traits.</title>
        <authorList>
            <person name="Reatini B."/>
            <person name="Cang F.A."/>
            <person name="Jiang Q."/>
            <person name="Mckibben M.T.W."/>
            <person name="Barker M.S."/>
            <person name="Rieseberg L.H."/>
            <person name="Dlugosch K.M."/>
        </authorList>
    </citation>
    <scope>NUCLEOTIDE SEQUENCE</scope>
    <source>
        <strain evidence="2">CAN-66</strain>
        <tissue evidence="2">Leaf</tissue>
    </source>
</reference>
<feature type="region of interest" description="Disordered" evidence="1">
    <location>
        <begin position="1"/>
        <end position="132"/>
    </location>
</feature>
<dbReference type="AlphaFoldDB" id="A0AA38SYL4"/>
<feature type="region of interest" description="Disordered" evidence="1">
    <location>
        <begin position="694"/>
        <end position="719"/>
    </location>
</feature>
<feature type="compositionally biased region" description="Basic and acidic residues" evidence="1">
    <location>
        <begin position="568"/>
        <end position="585"/>
    </location>
</feature>
<keyword evidence="3" id="KW-1185">Reference proteome</keyword>
<organism evidence="2 3">
    <name type="scientific">Centaurea solstitialis</name>
    <name type="common">yellow star-thistle</name>
    <dbReference type="NCBI Taxonomy" id="347529"/>
    <lineage>
        <taxon>Eukaryota</taxon>
        <taxon>Viridiplantae</taxon>
        <taxon>Streptophyta</taxon>
        <taxon>Embryophyta</taxon>
        <taxon>Tracheophyta</taxon>
        <taxon>Spermatophyta</taxon>
        <taxon>Magnoliopsida</taxon>
        <taxon>eudicotyledons</taxon>
        <taxon>Gunneridae</taxon>
        <taxon>Pentapetalae</taxon>
        <taxon>asterids</taxon>
        <taxon>campanulids</taxon>
        <taxon>Asterales</taxon>
        <taxon>Asteraceae</taxon>
        <taxon>Carduoideae</taxon>
        <taxon>Cardueae</taxon>
        <taxon>Centaureinae</taxon>
        <taxon>Centaurea</taxon>
    </lineage>
</organism>
<feature type="compositionally biased region" description="Basic and acidic residues" evidence="1">
    <location>
        <begin position="178"/>
        <end position="189"/>
    </location>
</feature>
<comment type="caution">
    <text evidence="2">The sequence shown here is derived from an EMBL/GenBank/DDBJ whole genome shotgun (WGS) entry which is preliminary data.</text>
</comment>
<gene>
    <name evidence="2" type="ORF">OSB04_023968</name>
</gene>
<proteinExistence type="predicted"/>
<evidence type="ECO:0000313" key="3">
    <source>
        <dbReference type="Proteomes" id="UP001172457"/>
    </source>
</evidence>
<accession>A0AA38SYL4</accession>
<feature type="compositionally biased region" description="Basic and acidic residues" evidence="1">
    <location>
        <begin position="616"/>
        <end position="629"/>
    </location>
</feature>
<evidence type="ECO:0000256" key="1">
    <source>
        <dbReference type="SAM" id="MobiDB-lite"/>
    </source>
</evidence>
<dbReference type="EMBL" id="JARYMX010000006">
    <property type="protein sequence ID" value="KAJ9544261.1"/>
    <property type="molecule type" value="Genomic_DNA"/>
</dbReference>
<feature type="compositionally biased region" description="Low complexity" evidence="1">
    <location>
        <begin position="1"/>
        <end position="11"/>
    </location>
</feature>
<dbReference type="Proteomes" id="UP001172457">
    <property type="component" value="Chromosome 6"/>
</dbReference>
<feature type="region of interest" description="Disordered" evidence="1">
    <location>
        <begin position="559"/>
        <end position="676"/>
    </location>
</feature>
<feature type="compositionally biased region" description="Polar residues" evidence="1">
    <location>
        <begin position="603"/>
        <end position="613"/>
    </location>
</feature>
<feature type="compositionally biased region" description="Low complexity" evidence="1">
    <location>
        <begin position="122"/>
        <end position="132"/>
    </location>
</feature>
<evidence type="ECO:0000313" key="2">
    <source>
        <dbReference type="EMBL" id="KAJ9544261.1"/>
    </source>
</evidence>
<feature type="compositionally biased region" description="Basic and acidic residues" evidence="1">
    <location>
        <begin position="76"/>
        <end position="87"/>
    </location>
</feature>
<feature type="region of interest" description="Disordered" evidence="1">
    <location>
        <begin position="170"/>
        <end position="205"/>
    </location>
</feature>
<sequence length="719" mass="78917">MSNSVARSEASPPKKPKKKSKRKVVEVIVSTEAVSEEPVPEEQPLKKKPKKSKRKSSETVPEQSPKKKKSKKLKHTKEISPELKTSDDVAAEVESPSLARRGTTDVLDVPQSSYPEWPIPQRPSSKLQPQSSSMSAFATVESHSWAIAGHEFDLQDDLLSKEVVIVEEDEEEVQVVGEKPECEGEKDASGTHPNQTPSATHVAKSPVQEGPLIEKGVHTPILTPLSHTMDNLSSSGIKEARETTVLPFLSQRRLGDEIRAPSPKGSTYISTDALFASHSLLELNQAVSETPLRHIKTIVLEQPESSLNPSIPFGSEPLEEFKTFVAEIFTKPESLQQPIIPSSEITEALKENTAAVKTLTELTKSLQSELKQVKASAVTKVDLSVALVSYVPFADQFQSFQDELFSANRNLVTDLIEAGYSNYSSLEQEIKKMVNSAIVMGQASASSQACLNQLYTKRDFEAMVQSLAQTIVRQNEAIARDFRRSHRNTAKFVQQVSNNLVLEGVRLRTSLRNYAADIRFHSHLNINSVVLSVEDLITRLEATMQGILNSILTLNPTTCSAEASPQHDNQEGNDHDDHEGEDRQHPLVPKEPSSATIPPPPQSKASDQPLSSKGNKRIEKTRPLEKGIKIGEPSVPKKPSSTEGKKKKKDKGKQIAKAPPLANSSSDYDDVIDTGALSDPEDAQLIAALKESKAMASGKIPPHRPPRECLNPLREPLTT</sequence>
<feature type="compositionally biased region" description="Basic residues" evidence="1">
    <location>
        <begin position="66"/>
        <end position="75"/>
    </location>
</feature>
<protein>
    <submittedName>
        <fullName evidence="2">Uncharacterized protein</fullName>
    </submittedName>
</protein>
<name>A0AA38SYL4_9ASTR</name>